<comment type="caution">
    <text evidence="2">The sequence shown here is derived from an EMBL/GenBank/DDBJ whole genome shotgun (WGS) entry which is preliminary data.</text>
</comment>
<evidence type="ECO:0000256" key="1">
    <source>
        <dbReference type="SAM" id="MobiDB-lite"/>
    </source>
</evidence>
<evidence type="ECO:0000313" key="2">
    <source>
        <dbReference type="EMBL" id="MBU3076863.1"/>
    </source>
</evidence>
<protein>
    <submittedName>
        <fullName evidence="2">TonB C-terminal domain-containing protein</fullName>
    </submittedName>
</protein>
<feature type="region of interest" description="Disordered" evidence="1">
    <location>
        <begin position="144"/>
        <end position="163"/>
    </location>
</feature>
<sequence>MDRAERTGLGLSVAGHVALFAALSLGLFAARNKMPSQNQPLDVMFVDEVGLTAAAPKASNEAAAPSVAPEQGKPEEAAAPPEAAAPAPSPPEPQAAPPKPAPKPEPKPEAEKPAPAKPTPAAKPVPKPSPKPLGADFLKSIKTQAASEGKSASADTNKAKGARLGPDFLKGLGAAQGKANTPPAPMSGVAQASLAAAIREQLARYWVPPSGPIGALRTSLRVHLNPDGSIAGRPEVIGQDGINDSNRSYARQHADAAIRTVYKAAPLKLPPDLYDYWKLLEPLNFDATLER</sequence>
<reference evidence="2 3" key="1">
    <citation type="submission" date="2021-06" db="EMBL/GenBank/DDBJ databases">
        <title>Sphingomonas sp. XMGL2, whole genome shotgun sequencing project.</title>
        <authorList>
            <person name="Zhao G."/>
            <person name="Shen L."/>
        </authorList>
    </citation>
    <scope>NUCLEOTIDE SEQUENCE [LARGE SCALE GENOMIC DNA]</scope>
    <source>
        <strain evidence="2 3">XMGL2</strain>
    </source>
</reference>
<gene>
    <name evidence="2" type="ORF">KOF26_03205</name>
</gene>
<keyword evidence="3" id="KW-1185">Reference proteome</keyword>
<feature type="compositionally biased region" description="Pro residues" evidence="1">
    <location>
        <begin position="115"/>
        <end position="131"/>
    </location>
</feature>
<feature type="compositionally biased region" description="Pro residues" evidence="1">
    <location>
        <begin position="87"/>
        <end position="101"/>
    </location>
</feature>
<organism evidence="2 3">
    <name type="scientific">Sphingomonas quercus</name>
    <dbReference type="NCBI Taxonomy" id="2842451"/>
    <lineage>
        <taxon>Bacteria</taxon>
        <taxon>Pseudomonadati</taxon>
        <taxon>Pseudomonadota</taxon>
        <taxon>Alphaproteobacteria</taxon>
        <taxon>Sphingomonadales</taxon>
        <taxon>Sphingomonadaceae</taxon>
        <taxon>Sphingomonas</taxon>
    </lineage>
</organism>
<dbReference type="EMBL" id="JAHKRT010000002">
    <property type="protein sequence ID" value="MBU3076863.1"/>
    <property type="molecule type" value="Genomic_DNA"/>
</dbReference>
<feature type="compositionally biased region" description="Basic and acidic residues" evidence="1">
    <location>
        <begin position="102"/>
        <end position="114"/>
    </location>
</feature>
<feature type="region of interest" description="Disordered" evidence="1">
    <location>
        <begin position="56"/>
        <end position="135"/>
    </location>
</feature>
<dbReference type="Proteomes" id="UP000776276">
    <property type="component" value="Unassembled WGS sequence"/>
</dbReference>
<accession>A0ABS6BEY2</accession>
<feature type="compositionally biased region" description="Low complexity" evidence="1">
    <location>
        <begin position="56"/>
        <end position="86"/>
    </location>
</feature>
<name>A0ABS6BEY2_9SPHN</name>
<evidence type="ECO:0000313" key="3">
    <source>
        <dbReference type="Proteomes" id="UP000776276"/>
    </source>
</evidence>
<proteinExistence type="predicted"/>